<evidence type="ECO:0000313" key="2">
    <source>
        <dbReference type="Proteomes" id="UP000449547"/>
    </source>
</evidence>
<reference evidence="1 2" key="1">
    <citation type="submission" date="2019-07" db="EMBL/GenBank/DDBJ databases">
        <title>Genome assembly of two rare yeast pathogens: Diutina rugosa and Trichomonascus ciferrii.</title>
        <authorList>
            <person name="Mixao V."/>
            <person name="Saus E."/>
            <person name="Hansen A."/>
            <person name="Lass-Flor C."/>
            <person name="Gabaldon T."/>
        </authorList>
    </citation>
    <scope>NUCLEOTIDE SEQUENCE [LARGE SCALE GENOMIC DNA]</scope>
    <source>
        <strain evidence="1 2">CBS 613</strain>
    </source>
</reference>
<gene>
    <name evidence="1" type="ORF">DIURU_002729</name>
</gene>
<dbReference type="RefSeq" id="XP_034012581.1">
    <property type="nucleotide sequence ID" value="XM_034155412.1"/>
</dbReference>
<protein>
    <submittedName>
        <fullName evidence="1">Uncharacterized protein</fullName>
    </submittedName>
</protein>
<sequence length="191" mass="22381">MLARGAIIAPRLGLGSAIIRSAVVRNYSSRSKDFVKDNLIVKSLAYVKEVDQEQDRLERSPVDAKITKLIEVIEDNHECLYLLSMFHYECDRMNIGQDVSTRRKRWNYPFNHMFKLRPIHTAFWENCRILDMANHKHKLGYDIHDLGLLDPKNFSHDDYHQLQTGVFHGTDFRNVQGVSFTRPWRSPHNES</sequence>
<dbReference type="GeneID" id="54781380"/>
<dbReference type="AlphaFoldDB" id="A0A642UP54"/>
<dbReference type="EMBL" id="SWFT01000082">
    <property type="protein sequence ID" value="KAA8902833.1"/>
    <property type="molecule type" value="Genomic_DNA"/>
</dbReference>
<dbReference type="Proteomes" id="UP000449547">
    <property type="component" value="Unassembled WGS sequence"/>
</dbReference>
<proteinExistence type="predicted"/>
<dbReference type="OMA" id="YECKRIG"/>
<name>A0A642UP54_DIURU</name>
<keyword evidence="2" id="KW-1185">Reference proteome</keyword>
<evidence type="ECO:0000313" key="1">
    <source>
        <dbReference type="EMBL" id="KAA8902833.1"/>
    </source>
</evidence>
<accession>A0A642UP54</accession>
<dbReference type="VEuPathDB" id="FungiDB:DIURU_002729"/>
<comment type="caution">
    <text evidence="1">The sequence shown here is derived from an EMBL/GenBank/DDBJ whole genome shotgun (WGS) entry which is preliminary data.</text>
</comment>
<organism evidence="1 2">
    <name type="scientific">Diutina rugosa</name>
    <name type="common">Yeast</name>
    <name type="synonym">Candida rugosa</name>
    <dbReference type="NCBI Taxonomy" id="5481"/>
    <lineage>
        <taxon>Eukaryota</taxon>
        <taxon>Fungi</taxon>
        <taxon>Dikarya</taxon>
        <taxon>Ascomycota</taxon>
        <taxon>Saccharomycotina</taxon>
        <taxon>Pichiomycetes</taxon>
        <taxon>Debaryomycetaceae</taxon>
        <taxon>Diutina</taxon>
    </lineage>
</organism>
<dbReference type="OrthoDB" id="4092895at2759"/>